<evidence type="ECO:0000313" key="4">
    <source>
        <dbReference type="Proteomes" id="UP001597557"/>
    </source>
</evidence>
<dbReference type="Gene3D" id="2.20.110.10">
    <property type="entry name" value="Histone H3 K4-specific methyltransferase SET7/9 N-terminal domain"/>
    <property type="match status" value="1"/>
</dbReference>
<gene>
    <name evidence="3" type="ORF">ACFS5N_01165</name>
</gene>
<dbReference type="SUPFAM" id="SSF82185">
    <property type="entry name" value="Histone H3 K4-specific methyltransferase SET7/9 N-terminal domain"/>
    <property type="match status" value="1"/>
</dbReference>
<feature type="chain" id="PRO_5045616067" evidence="1">
    <location>
        <begin position="22"/>
        <end position="328"/>
    </location>
</feature>
<dbReference type="EMBL" id="JBHUPD010000001">
    <property type="protein sequence ID" value="MFD2871055.1"/>
    <property type="molecule type" value="Genomic_DNA"/>
</dbReference>
<keyword evidence="4" id="KW-1185">Reference proteome</keyword>
<dbReference type="PANTHER" id="PTHR33446:SF2">
    <property type="entry name" value="PROTEIN TONB"/>
    <property type="match status" value="1"/>
</dbReference>
<dbReference type="InterPro" id="IPR037682">
    <property type="entry name" value="TonB_C"/>
</dbReference>
<name>A0ABW5Y7Q1_9SPHI</name>
<evidence type="ECO:0000259" key="2">
    <source>
        <dbReference type="PROSITE" id="PS52015"/>
    </source>
</evidence>
<comment type="caution">
    <text evidence="3">The sequence shown here is derived from an EMBL/GenBank/DDBJ whole genome shotgun (WGS) entry which is preliminary data.</text>
</comment>
<dbReference type="InterPro" id="IPR051045">
    <property type="entry name" value="TonB-dependent_transducer"/>
</dbReference>
<organism evidence="3 4">
    <name type="scientific">Mucilaginibacter ximonensis</name>
    <dbReference type="NCBI Taxonomy" id="538021"/>
    <lineage>
        <taxon>Bacteria</taxon>
        <taxon>Pseudomonadati</taxon>
        <taxon>Bacteroidota</taxon>
        <taxon>Sphingobacteriia</taxon>
        <taxon>Sphingobacteriales</taxon>
        <taxon>Sphingobacteriaceae</taxon>
        <taxon>Mucilaginibacter</taxon>
    </lineage>
</organism>
<sequence length="328" mass="37195">MKPITFIAILACLTISNIATAQLGHFSSKTTFFKNNGHEVNQLDSADFIRVVSAPDSGSKLYNVNEYYPDKSKRTIAKSWNPDNMQFEGQATWFFPDGKKKEMCNYHEARKKGDDYLYYPNGKIYLHKKYLSDDEKIAGNDVLFLDYRDSTGTGTNLATDGNGIVKVYDDKFTYVFEEGQVKNGLRDGDWKGENGDKDTHMSFSETYDNGTLKTGKAFYSKENKTYTYTVREAMPQFFGGIAAFSAYLGQNIKYPGVSRFNKTQGRVIVAFVVERDGKLSDFKVLRYPDMLMAKEAVRVLSESPNWVPGYQFGKAVRVSYTVPINFTL</sequence>
<evidence type="ECO:0000256" key="1">
    <source>
        <dbReference type="SAM" id="SignalP"/>
    </source>
</evidence>
<dbReference type="RefSeq" id="WP_377181357.1">
    <property type="nucleotide sequence ID" value="NZ_JBHUPD010000001.1"/>
</dbReference>
<feature type="domain" description="TonB C-terminal" evidence="2">
    <location>
        <begin position="239"/>
        <end position="328"/>
    </location>
</feature>
<dbReference type="PANTHER" id="PTHR33446">
    <property type="entry name" value="PROTEIN TONB-RELATED"/>
    <property type="match status" value="1"/>
</dbReference>
<reference evidence="4" key="1">
    <citation type="journal article" date="2019" name="Int. J. Syst. Evol. Microbiol.">
        <title>The Global Catalogue of Microorganisms (GCM) 10K type strain sequencing project: providing services to taxonomists for standard genome sequencing and annotation.</title>
        <authorList>
            <consortium name="The Broad Institute Genomics Platform"/>
            <consortium name="The Broad Institute Genome Sequencing Center for Infectious Disease"/>
            <person name="Wu L."/>
            <person name="Ma J."/>
        </authorList>
    </citation>
    <scope>NUCLEOTIDE SEQUENCE [LARGE SCALE GENOMIC DNA]</scope>
    <source>
        <strain evidence="4">KCTC 22437</strain>
    </source>
</reference>
<evidence type="ECO:0000313" key="3">
    <source>
        <dbReference type="EMBL" id="MFD2871055.1"/>
    </source>
</evidence>
<dbReference type="PROSITE" id="PS52015">
    <property type="entry name" value="TONB_CTD"/>
    <property type="match status" value="1"/>
</dbReference>
<keyword evidence="1" id="KW-0732">Signal</keyword>
<feature type="signal peptide" evidence="1">
    <location>
        <begin position="1"/>
        <end position="21"/>
    </location>
</feature>
<accession>A0ABW5Y7Q1</accession>
<dbReference type="Gene3D" id="3.30.1150.10">
    <property type="match status" value="1"/>
</dbReference>
<dbReference type="SUPFAM" id="SSF74653">
    <property type="entry name" value="TolA/TonB C-terminal domain"/>
    <property type="match status" value="1"/>
</dbReference>
<protein>
    <submittedName>
        <fullName evidence="3">Energy transducer TonB</fullName>
    </submittedName>
</protein>
<dbReference type="Proteomes" id="UP001597557">
    <property type="component" value="Unassembled WGS sequence"/>
</dbReference>
<dbReference type="Pfam" id="PF03544">
    <property type="entry name" value="TonB_C"/>
    <property type="match status" value="1"/>
</dbReference>
<proteinExistence type="predicted"/>